<dbReference type="Proteomes" id="UP001056291">
    <property type="component" value="Chromosome"/>
</dbReference>
<name>A0ABY4W055_9PROT</name>
<evidence type="ECO:0000259" key="6">
    <source>
        <dbReference type="SMART" id="SM00962"/>
    </source>
</evidence>
<comment type="similarity">
    <text evidence="2">Belongs to the GTP-binding SRP family.</text>
</comment>
<dbReference type="RefSeq" id="WP_251933391.1">
    <property type="nucleotide sequence ID" value="NZ_CP098747.1"/>
</dbReference>
<accession>A0ABY4W055</accession>
<dbReference type="InterPro" id="IPR000897">
    <property type="entry name" value="SRP54_GTPase_dom"/>
</dbReference>
<keyword evidence="8" id="KW-1185">Reference proteome</keyword>
<evidence type="ECO:0000256" key="2">
    <source>
        <dbReference type="ARBA" id="ARBA00008531"/>
    </source>
</evidence>
<evidence type="ECO:0000313" key="7">
    <source>
        <dbReference type="EMBL" id="USG60510.1"/>
    </source>
</evidence>
<dbReference type="InterPro" id="IPR027417">
    <property type="entry name" value="P-loop_NTPase"/>
</dbReference>
<organism evidence="7 8">
    <name type="scientific">Sneathiella marina</name>
    <dbReference type="NCBI Taxonomy" id="2950108"/>
    <lineage>
        <taxon>Bacteria</taxon>
        <taxon>Pseudomonadati</taxon>
        <taxon>Pseudomonadota</taxon>
        <taxon>Alphaproteobacteria</taxon>
        <taxon>Sneathiellales</taxon>
        <taxon>Sneathiellaceae</taxon>
        <taxon>Sneathiella</taxon>
    </lineage>
</organism>
<keyword evidence="3" id="KW-0547">Nucleotide-binding</keyword>
<dbReference type="Pfam" id="PF00448">
    <property type="entry name" value="SRP54"/>
    <property type="match status" value="1"/>
</dbReference>
<dbReference type="SUPFAM" id="SSF52540">
    <property type="entry name" value="P-loop containing nucleoside triphosphate hydrolases"/>
    <property type="match status" value="1"/>
</dbReference>
<proteinExistence type="inferred from homology"/>
<evidence type="ECO:0000256" key="3">
    <source>
        <dbReference type="ARBA" id="ARBA00022741"/>
    </source>
</evidence>
<comment type="subcellular location">
    <subcellularLocation>
        <location evidence="1">Cell membrane</location>
        <topology evidence="1">Peripheral membrane protein</topology>
        <orientation evidence="1">Cytoplasmic side</orientation>
    </subcellularLocation>
</comment>
<dbReference type="SMART" id="SM00962">
    <property type="entry name" value="SRP54"/>
    <property type="match status" value="1"/>
</dbReference>
<dbReference type="PANTHER" id="PTHR43134">
    <property type="entry name" value="SIGNAL RECOGNITION PARTICLE RECEPTOR SUBUNIT ALPHA"/>
    <property type="match status" value="1"/>
</dbReference>
<protein>
    <recommendedName>
        <fullName evidence="6">SRP54-type proteins GTP-binding domain-containing protein</fullName>
    </recommendedName>
</protein>
<dbReference type="PANTHER" id="PTHR43134:SF3">
    <property type="entry name" value="FLAGELLAR BIOSYNTHESIS PROTEIN FLHF"/>
    <property type="match status" value="1"/>
</dbReference>
<dbReference type="EMBL" id="CP098747">
    <property type="protein sequence ID" value="USG60510.1"/>
    <property type="molecule type" value="Genomic_DNA"/>
</dbReference>
<feature type="domain" description="SRP54-type proteins GTP-binding" evidence="6">
    <location>
        <begin position="142"/>
        <end position="333"/>
    </location>
</feature>
<gene>
    <name evidence="7" type="ORF">NBZ79_15195</name>
</gene>
<keyword evidence="5" id="KW-0472">Membrane</keyword>
<evidence type="ECO:0000256" key="5">
    <source>
        <dbReference type="ARBA" id="ARBA00023136"/>
    </source>
</evidence>
<evidence type="ECO:0000256" key="4">
    <source>
        <dbReference type="ARBA" id="ARBA00023134"/>
    </source>
</evidence>
<keyword evidence="4" id="KW-0342">GTP-binding</keyword>
<sequence>MNQVRLEMGAEAIILSTQETDAGSVQLTAAVEQPEMPLTQPNPSDWAANWDDDWKAEAKQVQKKPASPLMAKKPAAAPKKAVPSSAKMDVLIQSMAYHGIPTSLAERICRTALAVETDDVTIALAASLDNHFRYSTRMNAGKFPLILVGPPGVGKTLAIAKFAAAAKMDDRRIHVITSDTSRTGAVDQLQAYTDILGIKLWVAETAADLAEIRDKPELKDGGDILIDTGGINTYDTAEIEELTLKIVSAKAEPVVVLAAGTDTAEMSDMAQTFAALGAKRMIATRLDTTRRYGGLFTAADSANLSFSYTSVSASVATGLHTLNPVNLARLVLRDPTKAGLHNEFNKVLA</sequence>
<evidence type="ECO:0000313" key="8">
    <source>
        <dbReference type="Proteomes" id="UP001056291"/>
    </source>
</evidence>
<reference evidence="7" key="1">
    <citation type="submission" date="2022-06" db="EMBL/GenBank/DDBJ databases">
        <title>Sneathiella actinostolidae sp. nov., isolated from a sea anemonein the Western Pacific Ocean.</title>
        <authorList>
            <person name="Wei M.J."/>
        </authorList>
    </citation>
    <scope>NUCLEOTIDE SEQUENCE</scope>
    <source>
        <strain evidence="7">PHK-P5</strain>
    </source>
</reference>
<dbReference type="Gene3D" id="3.40.50.300">
    <property type="entry name" value="P-loop containing nucleotide triphosphate hydrolases"/>
    <property type="match status" value="1"/>
</dbReference>
<evidence type="ECO:0000256" key="1">
    <source>
        <dbReference type="ARBA" id="ARBA00004413"/>
    </source>
</evidence>